<dbReference type="SMART" id="SM00184">
    <property type="entry name" value="RING"/>
    <property type="match status" value="1"/>
</dbReference>
<protein>
    <recommendedName>
        <fullName evidence="5">RING-type E3 ubiquitin transferase</fullName>
        <ecNumber evidence="5">2.3.2.27</ecNumber>
    </recommendedName>
    <alternativeName>
        <fullName evidence="15 16">RING-type E3 ubiquitin transferase RAD18</fullName>
    </alternativeName>
</protein>
<evidence type="ECO:0000256" key="7">
    <source>
        <dbReference type="ARBA" id="ARBA00022723"/>
    </source>
</evidence>
<dbReference type="InterPro" id="IPR006642">
    <property type="entry name" value="Rad18_UBZ4"/>
</dbReference>
<evidence type="ECO:0000256" key="1">
    <source>
        <dbReference type="ARBA" id="ARBA00000900"/>
    </source>
</evidence>
<dbReference type="PROSITE" id="PS50089">
    <property type="entry name" value="ZF_RING_2"/>
    <property type="match status" value="1"/>
</dbReference>
<feature type="region of interest" description="Disordered" evidence="19">
    <location>
        <begin position="116"/>
        <end position="188"/>
    </location>
</feature>
<dbReference type="Pfam" id="PF02037">
    <property type="entry name" value="SAP"/>
    <property type="match status" value="1"/>
</dbReference>
<dbReference type="SUPFAM" id="SSF57850">
    <property type="entry name" value="RING/U-box"/>
    <property type="match status" value="1"/>
</dbReference>
<dbReference type="GO" id="GO:0006513">
    <property type="term" value="P:protein monoubiquitination"/>
    <property type="evidence" value="ECO:0007669"/>
    <property type="project" value="InterPro"/>
</dbReference>
<dbReference type="SMART" id="SM00513">
    <property type="entry name" value="SAP"/>
    <property type="match status" value="1"/>
</dbReference>
<dbReference type="PROSITE" id="PS00518">
    <property type="entry name" value="ZF_RING_1"/>
    <property type="match status" value="1"/>
</dbReference>
<organism evidence="23 24">
    <name type="scientific">Ostreococcus lucimarinus (strain CCE9901)</name>
    <dbReference type="NCBI Taxonomy" id="436017"/>
    <lineage>
        <taxon>Eukaryota</taxon>
        <taxon>Viridiplantae</taxon>
        <taxon>Chlorophyta</taxon>
        <taxon>Mamiellophyceae</taxon>
        <taxon>Mamiellales</taxon>
        <taxon>Bathycoccaceae</taxon>
        <taxon>Ostreococcus</taxon>
    </lineage>
</organism>
<evidence type="ECO:0000256" key="12">
    <source>
        <dbReference type="ARBA" id="ARBA00023125"/>
    </source>
</evidence>
<feature type="domain" description="RING-type" evidence="20">
    <location>
        <begin position="38"/>
        <end position="77"/>
    </location>
</feature>
<dbReference type="GeneID" id="4999996"/>
<keyword evidence="11" id="KW-0862">Zinc</keyword>
<sequence length="422" mass="45823">MSRRTIASAFASAKPKHSDVAEAWPTVPQRDFDASLRCAICAEFYAMPVTFRACQHAFCSDCARRSLPTMHKCPTCREPAEESDLVPAKALEEVVERFKKIRDELLDAALTARTAAATKTSQRRAERTSRAKVARPVIEQADEFEDDGAIVLDDGSDDDGDGNDASDSATDGGLGTSPTAHRRDGSDNVACPVCCAQVPSREINSHLNSCLVRNEPLSSPGGGGAKKRARSVEETTSTALTRRLPKLAYHVFTLNKIRELCKKEGLASNGDKKMLEARHKEFTTRVNSIIGYGRVPDLPAIAREVNREEARKVGAGAKARMFNTVATSREKATAAAAKTSDATFARLIEEVRSRQKAAKEEASGETQTTEVISIGTDDENKTSALGGKSSPTTSEDEDWHDEEILPLSQAAPRWVPTDDEDE</sequence>
<evidence type="ECO:0000313" key="23">
    <source>
        <dbReference type="EMBL" id="ABO94159.1"/>
    </source>
</evidence>
<dbReference type="GO" id="GO:0061630">
    <property type="term" value="F:ubiquitin protein ligase activity"/>
    <property type="evidence" value="ECO:0007669"/>
    <property type="project" value="UniProtKB-EC"/>
</dbReference>
<dbReference type="Gramene" id="ABO94159">
    <property type="protein sequence ID" value="ABO94159"/>
    <property type="gene ID" value="OSTLU_28951"/>
</dbReference>
<dbReference type="RefSeq" id="XP_001415867.1">
    <property type="nucleotide sequence ID" value="XM_001415830.1"/>
</dbReference>
<dbReference type="AlphaFoldDB" id="A4RRA9"/>
<evidence type="ECO:0000256" key="8">
    <source>
        <dbReference type="ARBA" id="ARBA00022763"/>
    </source>
</evidence>
<dbReference type="Pfam" id="PF13923">
    <property type="entry name" value="zf-C3HC4_2"/>
    <property type="match status" value="1"/>
</dbReference>
<evidence type="ECO:0000259" key="22">
    <source>
        <dbReference type="PROSITE" id="PS51908"/>
    </source>
</evidence>
<keyword evidence="24" id="KW-1185">Reference proteome</keyword>
<comment type="subcellular location">
    <subcellularLocation>
        <location evidence="2">Nucleus</location>
    </subcellularLocation>
</comment>
<dbReference type="OMA" id="HKEFTTR"/>
<feature type="region of interest" description="Disordered" evidence="19">
    <location>
        <begin position="216"/>
        <end position="237"/>
    </location>
</feature>
<dbReference type="GO" id="GO:0003697">
    <property type="term" value="F:single-stranded DNA binding"/>
    <property type="evidence" value="ECO:0007669"/>
    <property type="project" value="InterPro"/>
</dbReference>
<evidence type="ECO:0000256" key="18">
    <source>
        <dbReference type="PROSITE-ProRule" id="PRU01256"/>
    </source>
</evidence>
<evidence type="ECO:0000256" key="10">
    <source>
        <dbReference type="ARBA" id="ARBA00022786"/>
    </source>
</evidence>
<name>A4RRA9_OSTLU</name>
<dbReference type="Gene3D" id="3.30.40.10">
    <property type="entry name" value="Zinc/RING finger domain, C3HC4 (zinc finger)"/>
    <property type="match status" value="1"/>
</dbReference>
<dbReference type="OrthoDB" id="2270193at2759"/>
<dbReference type="Gene3D" id="3.30.160.60">
    <property type="entry name" value="Classic Zinc Finger"/>
    <property type="match status" value="1"/>
</dbReference>
<accession>A4RRA9</accession>
<keyword evidence="14" id="KW-0539">Nucleus</keyword>
<dbReference type="FunFam" id="3.30.40.10:FF:000172">
    <property type="entry name" value="E3 ubiquitin-protein ligase RAD18"/>
    <property type="match status" value="1"/>
</dbReference>
<evidence type="ECO:0000313" key="24">
    <source>
        <dbReference type="Proteomes" id="UP000001568"/>
    </source>
</evidence>
<dbReference type="GO" id="GO:0097505">
    <property type="term" value="C:Rad6-Rad18 complex"/>
    <property type="evidence" value="ECO:0007669"/>
    <property type="project" value="TreeGrafter"/>
</dbReference>
<evidence type="ECO:0000256" key="11">
    <source>
        <dbReference type="ARBA" id="ARBA00022833"/>
    </source>
</evidence>
<evidence type="ECO:0000256" key="5">
    <source>
        <dbReference type="ARBA" id="ARBA00012483"/>
    </source>
</evidence>
<evidence type="ECO:0000256" key="17">
    <source>
        <dbReference type="PROSITE-ProRule" id="PRU00175"/>
    </source>
</evidence>
<dbReference type="InterPro" id="IPR013083">
    <property type="entry name" value="Znf_RING/FYVE/PHD"/>
</dbReference>
<gene>
    <name evidence="23" type="ORF">OSTLU_28951</name>
</gene>
<dbReference type="Proteomes" id="UP000001568">
    <property type="component" value="Chromosome 1"/>
</dbReference>
<feature type="domain" description="SAP" evidence="21">
    <location>
        <begin position="249"/>
        <end position="283"/>
    </location>
</feature>
<keyword evidence="12" id="KW-0238">DNA-binding</keyword>
<feature type="compositionally biased region" description="Acidic residues" evidence="19">
    <location>
        <begin position="140"/>
        <end position="164"/>
    </location>
</feature>
<evidence type="ECO:0000256" key="2">
    <source>
        <dbReference type="ARBA" id="ARBA00004123"/>
    </source>
</evidence>
<proteinExistence type="inferred from homology"/>
<keyword evidence="6" id="KW-0808">Transferase</keyword>
<feature type="region of interest" description="Disordered" evidence="19">
    <location>
        <begin position="355"/>
        <end position="422"/>
    </location>
</feature>
<evidence type="ECO:0000259" key="20">
    <source>
        <dbReference type="PROSITE" id="PS50089"/>
    </source>
</evidence>
<dbReference type="HOGENOM" id="CLU_028491_2_0_1"/>
<evidence type="ECO:0000256" key="19">
    <source>
        <dbReference type="SAM" id="MobiDB-lite"/>
    </source>
</evidence>
<dbReference type="GO" id="GO:0006281">
    <property type="term" value="P:DNA repair"/>
    <property type="evidence" value="ECO:0007669"/>
    <property type="project" value="UniProtKB-KW"/>
</dbReference>
<evidence type="ECO:0000256" key="9">
    <source>
        <dbReference type="ARBA" id="ARBA00022771"/>
    </source>
</evidence>
<keyword evidence="8 18" id="KW-0227">DNA damage</keyword>
<evidence type="ECO:0000256" key="16">
    <source>
        <dbReference type="ARBA" id="ARBA00082369"/>
    </source>
</evidence>
<dbReference type="PANTHER" id="PTHR14134:SF2">
    <property type="entry name" value="E3 UBIQUITIN-PROTEIN LIGASE RAD18"/>
    <property type="match status" value="1"/>
</dbReference>
<evidence type="ECO:0000256" key="3">
    <source>
        <dbReference type="ARBA" id="ARBA00004906"/>
    </source>
</evidence>
<comment type="pathway">
    <text evidence="3">Protein modification; protein ubiquitination.</text>
</comment>
<keyword evidence="7" id="KW-0479">Metal-binding</keyword>
<dbReference type="EC" id="2.3.2.27" evidence="5"/>
<dbReference type="EMBL" id="CP000581">
    <property type="protein sequence ID" value="ABO94159.1"/>
    <property type="molecule type" value="Genomic_DNA"/>
</dbReference>
<evidence type="ECO:0000256" key="14">
    <source>
        <dbReference type="ARBA" id="ARBA00023242"/>
    </source>
</evidence>
<keyword evidence="13 18" id="KW-0234">DNA repair</keyword>
<evidence type="ECO:0000256" key="4">
    <source>
        <dbReference type="ARBA" id="ARBA00009506"/>
    </source>
</evidence>
<dbReference type="InterPro" id="IPR039577">
    <property type="entry name" value="Rad18"/>
</dbReference>
<evidence type="ECO:0000259" key="21">
    <source>
        <dbReference type="PROSITE" id="PS50800"/>
    </source>
</evidence>
<dbReference type="STRING" id="436017.A4RRA9"/>
<keyword evidence="10" id="KW-0833">Ubl conjugation pathway</keyword>
<reference evidence="23 24" key="1">
    <citation type="journal article" date="2007" name="Proc. Natl. Acad. Sci. U.S.A.">
        <title>The tiny eukaryote Ostreococcus provides genomic insights into the paradox of plankton speciation.</title>
        <authorList>
            <person name="Palenik B."/>
            <person name="Grimwood J."/>
            <person name="Aerts A."/>
            <person name="Rouze P."/>
            <person name="Salamov A."/>
            <person name="Putnam N."/>
            <person name="Dupont C."/>
            <person name="Jorgensen R."/>
            <person name="Derelle E."/>
            <person name="Rombauts S."/>
            <person name="Zhou K."/>
            <person name="Otillar R."/>
            <person name="Merchant S.S."/>
            <person name="Podell S."/>
            <person name="Gaasterland T."/>
            <person name="Napoli C."/>
            <person name="Gendler K."/>
            <person name="Manuell A."/>
            <person name="Tai V."/>
            <person name="Vallon O."/>
            <person name="Piganeau G."/>
            <person name="Jancek S."/>
            <person name="Heijde M."/>
            <person name="Jabbari K."/>
            <person name="Bowler C."/>
            <person name="Lohr M."/>
            <person name="Robbens S."/>
            <person name="Werner G."/>
            <person name="Dubchak I."/>
            <person name="Pazour G.J."/>
            <person name="Ren Q."/>
            <person name="Paulsen I."/>
            <person name="Delwiche C."/>
            <person name="Schmutz J."/>
            <person name="Rokhsar D."/>
            <person name="Van de Peer Y."/>
            <person name="Moreau H."/>
            <person name="Grigoriev I.V."/>
        </authorList>
    </citation>
    <scope>NUCLEOTIDE SEQUENCE [LARGE SCALE GENOMIC DNA]</scope>
    <source>
        <strain evidence="23 24">CCE9901</strain>
    </source>
</reference>
<dbReference type="PROSITE" id="PS51908">
    <property type="entry name" value="ZF_UBZ4"/>
    <property type="match status" value="1"/>
</dbReference>
<feature type="domain" description="UBZ4-type" evidence="22">
    <location>
        <begin position="188"/>
        <end position="215"/>
    </location>
</feature>
<dbReference type="KEGG" id="olu:OSTLU_28951"/>
<dbReference type="InterPro" id="IPR003034">
    <property type="entry name" value="SAP_dom"/>
</dbReference>
<evidence type="ECO:0000256" key="15">
    <source>
        <dbReference type="ARBA" id="ARBA00031783"/>
    </source>
</evidence>
<evidence type="ECO:0000256" key="13">
    <source>
        <dbReference type="ARBA" id="ARBA00023204"/>
    </source>
</evidence>
<comment type="similarity">
    <text evidence="4">Belongs to the RAD18 family.</text>
</comment>
<dbReference type="InterPro" id="IPR001841">
    <property type="entry name" value="Znf_RING"/>
</dbReference>
<dbReference type="InterPro" id="IPR017907">
    <property type="entry name" value="Znf_RING_CS"/>
</dbReference>
<comment type="catalytic activity">
    <reaction evidence="1">
        <text>S-ubiquitinyl-[E2 ubiquitin-conjugating enzyme]-L-cysteine + [acceptor protein]-L-lysine = [E2 ubiquitin-conjugating enzyme]-L-cysteine + N(6)-ubiquitinyl-[acceptor protein]-L-lysine.</text>
        <dbReference type="EC" id="2.3.2.27"/>
    </reaction>
</comment>
<keyword evidence="9 17" id="KW-0863">Zinc-finger</keyword>
<dbReference type="PROSITE" id="PS50800">
    <property type="entry name" value="SAP"/>
    <property type="match status" value="1"/>
</dbReference>
<dbReference type="GO" id="GO:0005634">
    <property type="term" value="C:nucleus"/>
    <property type="evidence" value="ECO:0007669"/>
    <property type="project" value="UniProtKB-SubCell"/>
</dbReference>
<dbReference type="GO" id="GO:0008270">
    <property type="term" value="F:zinc ion binding"/>
    <property type="evidence" value="ECO:0007669"/>
    <property type="project" value="UniProtKB-KW"/>
</dbReference>
<dbReference type="eggNOG" id="KOG0287">
    <property type="taxonomic scope" value="Eukaryota"/>
</dbReference>
<dbReference type="GO" id="GO:0006301">
    <property type="term" value="P:DNA damage tolerance"/>
    <property type="evidence" value="ECO:0007669"/>
    <property type="project" value="InterPro"/>
</dbReference>
<dbReference type="PANTHER" id="PTHR14134">
    <property type="entry name" value="E3 UBIQUITIN-PROTEIN LIGASE RAD18"/>
    <property type="match status" value="1"/>
</dbReference>
<dbReference type="UniPathway" id="UPA00143"/>
<evidence type="ECO:0000256" key="6">
    <source>
        <dbReference type="ARBA" id="ARBA00022679"/>
    </source>
</evidence>